<proteinExistence type="predicted"/>
<feature type="region of interest" description="Disordered" evidence="1">
    <location>
        <begin position="1"/>
        <end position="21"/>
    </location>
</feature>
<protein>
    <submittedName>
        <fullName evidence="2">Uncharacterized protein</fullName>
    </submittedName>
</protein>
<evidence type="ECO:0000313" key="2">
    <source>
        <dbReference type="EMBL" id="EJK64362.1"/>
    </source>
</evidence>
<reference evidence="2 3" key="1">
    <citation type="journal article" date="2012" name="Genome Biol.">
        <title>Genome and low-iron response of an oceanic diatom adapted to chronic iron limitation.</title>
        <authorList>
            <person name="Lommer M."/>
            <person name="Specht M."/>
            <person name="Roy A.S."/>
            <person name="Kraemer L."/>
            <person name="Andreson R."/>
            <person name="Gutowska M.A."/>
            <person name="Wolf J."/>
            <person name="Bergner S.V."/>
            <person name="Schilhabel M.B."/>
            <person name="Klostermeier U.C."/>
            <person name="Beiko R.G."/>
            <person name="Rosenstiel P."/>
            <person name="Hippler M."/>
            <person name="Laroche J."/>
        </authorList>
    </citation>
    <scope>NUCLEOTIDE SEQUENCE [LARGE SCALE GENOMIC DNA]</scope>
    <source>
        <strain evidence="2 3">CCMP1005</strain>
    </source>
</reference>
<sequence>MNWGGGNPGVEPGPLSACKKQHGAASGQPYIAFSLLAVGRTPAGKDVDNGVGIYTAAVAIDSLYLFDMLLYTPEEAAMPAVAAGGAAISRIFCSYDVCLSLPLTPLN</sequence>
<comment type="caution">
    <text evidence="2">The sequence shown here is derived from an EMBL/GenBank/DDBJ whole genome shotgun (WGS) entry which is preliminary data.</text>
</comment>
<dbReference type="AlphaFoldDB" id="K0T1M5"/>
<evidence type="ECO:0000313" key="3">
    <source>
        <dbReference type="Proteomes" id="UP000266841"/>
    </source>
</evidence>
<organism evidence="2 3">
    <name type="scientific">Thalassiosira oceanica</name>
    <name type="common">Marine diatom</name>
    <dbReference type="NCBI Taxonomy" id="159749"/>
    <lineage>
        <taxon>Eukaryota</taxon>
        <taxon>Sar</taxon>
        <taxon>Stramenopiles</taxon>
        <taxon>Ochrophyta</taxon>
        <taxon>Bacillariophyta</taxon>
        <taxon>Coscinodiscophyceae</taxon>
        <taxon>Thalassiosirophycidae</taxon>
        <taxon>Thalassiosirales</taxon>
        <taxon>Thalassiosiraceae</taxon>
        <taxon>Thalassiosira</taxon>
    </lineage>
</organism>
<keyword evidence="3" id="KW-1185">Reference proteome</keyword>
<gene>
    <name evidence="2" type="ORF">THAOC_14909</name>
</gene>
<dbReference type="Proteomes" id="UP000266841">
    <property type="component" value="Unassembled WGS sequence"/>
</dbReference>
<dbReference type="EMBL" id="AGNL01017334">
    <property type="protein sequence ID" value="EJK64362.1"/>
    <property type="molecule type" value="Genomic_DNA"/>
</dbReference>
<accession>K0T1M5</accession>
<name>K0T1M5_THAOC</name>
<evidence type="ECO:0000256" key="1">
    <source>
        <dbReference type="SAM" id="MobiDB-lite"/>
    </source>
</evidence>